<evidence type="ECO:0000313" key="3">
    <source>
        <dbReference type="Proteomes" id="UP000051952"/>
    </source>
</evidence>
<organism evidence="2 3">
    <name type="scientific">Bodo saltans</name>
    <name type="common">Flagellated protozoan</name>
    <dbReference type="NCBI Taxonomy" id="75058"/>
    <lineage>
        <taxon>Eukaryota</taxon>
        <taxon>Discoba</taxon>
        <taxon>Euglenozoa</taxon>
        <taxon>Kinetoplastea</taxon>
        <taxon>Metakinetoplastina</taxon>
        <taxon>Eubodonida</taxon>
        <taxon>Bodonidae</taxon>
        <taxon>Bodo</taxon>
    </lineage>
</organism>
<evidence type="ECO:0000313" key="2">
    <source>
        <dbReference type="EMBL" id="CUG06552.1"/>
    </source>
</evidence>
<gene>
    <name evidence="2" type="ORF">BSAL_73080</name>
</gene>
<proteinExistence type="predicted"/>
<dbReference type="Proteomes" id="UP000051952">
    <property type="component" value="Unassembled WGS sequence"/>
</dbReference>
<accession>A0A0S4IY00</accession>
<reference evidence="3" key="1">
    <citation type="submission" date="2015-09" db="EMBL/GenBank/DDBJ databases">
        <authorList>
            <consortium name="Pathogen Informatics"/>
        </authorList>
    </citation>
    <scope>NUCLEOTIDE SEQUENCE [LARGE SCALE GENOMIC DNA]</scope>
    <source>
        <strain evidence="3">Lake Konstanz</strain>
    </source>
</reference>
<feature type="region of interest" description="Disordered" evidence="1">
    <location>
        <begin position="125"/>
        <end position="149"/>
    </location>
</feature>
<sequence>MYTNFPLDPLYNSIEKQLVKAMKFLTTEYFKCDADNYTKITFMKPTSQTAAKALWKLDNPDPKKNWGVKECLEALHYLLHNAYYSNLWRKTGPIGLLLTLRIFSGGPPADHRGLKIYSEDGLLPLNKSRKPTAQARPATDVEPPREAPM</sequence>
<name>A0A0S4IY00_BODSA</name>
<evidence type="ECO:0000256" key="1">
    <source>
        <dbReference type="SAM" id="MobiDB-lite"/>
    </source>
</evidence>
<dbReference type="VEuPathDB" id="TriTrypDB:BSAL_73080"/>
<dbReference type="AlphaFoldDB" id="A0A0S4IY00"/>
<protein>
    <submittedName>
        <fullName evidence="2">Uncharacterized protein</fullName>
    </submittedName>
</protein>
<keyword evidence="3" id="KW-1185">Reference proteome</keyword>
<dbReference type="EMBL" id="CYKH01000599">
    <property type="protein sequence ID" value="CUG06552.1"/>
    <property type="molecule type" value="Genomic_DNA"/>
</dbReference>